<dbReference type="OrthoDB" id="5740990at2"/>
<evidence type="ECO:0000313" key="2">
    <source>
        <dbReference type="Proteomes" id="UP000249725"/>
    </source>
</evidence>
<proteinExistence type="predicted"/>
<accession>A0A328AWS4</accession>
<gene>
    <name evidence="1" type="ORF">DJ018_05015</name>
</gene>
<dbReference type="EMBL" id="QFYR01000001">
    <property type="protein sequence ID" value="RAK57308.1"/>
    <property type="molecule type" value="Genomic_DNA"/>
</dbReference>
<comment type="caution">
    <text evidence="1">The sequence shown here is derived from an EMBL/GenBank/DDBJ whole genome shotgun (WGS) entry which is preliminary data.</text>
</comment>
<dbReference type="Pfam" id="PF20099">
    <property type="entry name" value="DUF6489"/>
    <property type="match status" value="1"/>
</dbReference>
<dbReference type="InterPro" id="IPR045502">
    <property type="entry name" value="DUF6489"/>
</dbReference>
<reference evidence="2" key="1">
    <citation type="submission" date="2018-05" db="EMBL/GenBank/DDBJ databases">
        <authorList>
            <person name="Li X."/>
        </authorList>
    </citation>
    <scope>NUCLEOTIDE SEQUENCE [LARGE SCALE GENOMIC DNA]</scope>
    <source>
        <strain evidence="2">YIM 73061</strain>
    </source>
</reference>
<protein>
    <submittedName>
        <fullName evidence="1">Uncharacterized protein</fullName>
    </submittedName>
</protein>
<evidence type="ECO:0000313" key="1">
    <source>
        <dbReference type="EMBL" id="RAK57308.1"/>
    </source>
</evidence>
<dbReference type="AlphaFoldDB" id="A0A328AWS4"/>
<sequence>MKMTVEVDCTPEEARRFLGLPDVSTLNDHLVNEMKKRIDANMAMISPDELMKNWMAFGTGAQEQFRKLMEVGLGAAATRND</sequence>
<dbReference type="Proteomes" id="UP000249725">
    <property type="component" value="Unassembled WGS sequence"/>
</dbReference>
<organism evidence="1 2">
    <name type="scientific">Phenylobacterium deserti</name>
    <dbReference type="NCBI Taxonomy" id="1914756"/>
    <lineage>
        <taxon>Bacteria</taxon>
        <taxon>Pseudomonadati</taxon>
        <taxon>Pseudomonadota</taxon>
        <taxon>Alphaproteobacteria</taxon>
        <taxon>Caulobacterales</taxon>
        <taxon>Caulobacteraceae</taxon>
        <taxon>Phenylobacterium</taxon>
    </lineage>
</organism>
<keyword evidence="2" id="KW-1185">Reference proteome</keyword>
<dbReference type="RefSeq" id="WP_111513760.1">
    <property type="nucleotide sequence ID" value="NZ_QFYR01000001.1"/>
</dbReference>
<name>A0A328AWS4_9CAUL</name>